<dbReference type="PANTHER" id="PTHR24260:SF143">
    <property type="entry name" value="SERINE PROTEASE GD-LIKE PROTEIN"/>
    <property type="match status" value="1"/>
</dbReference>
<dbReference type="SUPFAM" id="SSF50494">
    <property type="entry name" value="Trypsin-like serine proteases"/>
    <property type="match status" value="1"/>
</dbReference>
<dbReference type="PROSITE" id="PS50240">
    <property type="entry name" value="TRYPSIN_DOM"/>
    <property type="match status" value="1"/>
</dbReference>
<feature type="compositionally biased region" description="Basic and acidic residues" evidence="1">
    <location>
        <begin position="136"/>
        <end position="145"/>
    </location>
</feature>
<dbReference type="PANTHER" id="PTHR24260">
    <property type="match status" value="1"/>
</dbReference>
<evidence type="ECO:0000256" key="1">
    <source>
        <dbReference type="SAM" id="MobiDB-lite"/>
    </source>
</evidence>
<feature type="chain" id="PRO_5043893134" evidence="2">
    <location>
        <begin position="22"/>
        <end position="481"/>
    </location>
</feature>
<accession>A0A212FAT6</accession>
<keyword evidence="4" id="KW-1185">Reference proteome</keyword>
<dbReference type="Proteomes" id="UP000007151">
    <property type="component" value="Unassembled WGS sequence"/>
</dbReference>
<dbReference type="GO" id="GO:0006508">
    <property type="term" value="P:proteolysis"/>
    <property type="evidence" value="ECO:0007669"/>
    <property type="project" value="UniProtKB-KW"/>
</dbReference>
<keyword evidence="2" id="KW-0732">Signal</keyword>
<keyword evidence="3" id="KW-0812">Transmembrane</keyword>
<keyword evidence="3" id="KW-0378">Hydrolase</keyword>
<dbReference type="GO" id="GO:0004252">
    <property type="term" value="F:serine-type endopeptidase activity"/>
    <property type="evidence" value="ECO:0007669"/>
    <property type="project" value="InterPro"/>
</dbReference>
<dbReference type="Pfam" id="PF00089">
    <property type="entry name" value="Trypsin"/>
    <property type="match status" value="1"/>
</dbReference>
<comment type="caution">
    <text evidence="3">The sequence shown here is derived from an EMBL/GenBank/DDBJ whole genome shotgun (WGS) entry which is preliminary data.</text>
</comment>
<dbReference type="KEGG" id="dpl:KGM_206573"/>
<organism evidence="3 4">
    <name type="scientific">Danaus plexippus plexippus</name>
    <dbReference type="NCBI Taxonomy" id="278856"/>
    <lineage>
        <taxon>Eukaryota</taxon>
        <taxon>Metazoa</taxon>
        <taxon>Ecdysozoa</taxon>
        <taxon>Arthropoda</taxon>
        <taxon>Hexapoda</taxon>
        <taxon>Insecta</taxon>
        <taxon>Pterygota</taxon>
        <taxon>Neoptera</taxon>
        <taxon>Endopterygota</taxon>
        <taxon>Lepidoptera</taxon>
        <taxon>Glossata</taxon>
        <taxon>Ditrysia</taxon>
        <taxon>Papilionoidea</taxon>
        <taxon>Nymphalidae</taxon>
        <taxon>Danainae</taxon>
        <taxon>Danaini</taxon>
        <taxon>Danaina</taxon>
        <taxon>Danaus</taxon>
        <taxon>Danaus</taxon>
    </lineage>
</organism>
<feature type="signal peptide" evidence="2">
    <location>
        <begin position="1"/>
        <end position="21"/>
    </location>
</feature>
<protein>
    <submittedName>
        <fullName evidence="3">Transmembrane protease</fullName>
    </submittedName>
</protein>
<feature type="compositionally biased region" description="Polar residues" evidence="1">
    <location>
        <begin position="126"/>
        <end position="135"/>
    </location>
</feature>
<proteinExistence type="predicted"/>
<gene>
    <name evidence="3" type="ORF">KGM_206573</name>
</gene>
<dbReference type="InterPro" id="IPR009003">
    <property type="entry name" value="Peptidase_S1_PA"/>
</dbReference>
<dbReference type="Gene3D" id="2.40.10.10">
    <property type="entry name" value="Trypsin-like serine proteases"/>
    <property type="match status" value="2"/>
</dbReference>
<name>A0A212FAT6_DANPL</name>
<dbReference type="eggNOG" id="KOG3627">
    <property type="taxonomic scope" value="Eukaryota"/>
</dbReference>
<dbReference type="InterPro" id="IPR043504">
    <property type="entry name" value="Peptidase_S1_PA_chymotrypsin"/>
</dbReference>
<dbReference type="AlphaFoldDB" id="A0A212FAT6"/>
<evidence type="ECO:0000313" key="4">
    <source>
        <dbReference type="Proteomes" id="UP000007151"/>
    </source>
</evidence>
<keyword evidence="3" id="KW-0645">Protease</keyword>
<dbReference type="InterPro" id="IPR051333">
    <property type="entry name" value="CLIP_Serine_Protease"/>
</dbReference>
<sequence length="481" mass="54680">MKLVLIDILLVIFVKVIPVYSECDTYFGCIQDTLFGSFINLNATETQVSDIDVPGFENVNLESDSVDTILKHISDLFEEFVADYNLSSQFDVVRKNSNKTSIFVKTIETDKFNETFVKNIEDKKNTNVTHSNTTNKSKDAEENTELPTKEHFRVIKMNEKNKTKKLKVETLHKPVLDVNELSKKVTENEILDIDSIDYDLIDNSTDYPIIDYIDLYKDTTNEDVNMRTTVLTYPLDDTVGIQTTTLNSYINEEINNKVYTKDCSNTTDIKENIFPWVTAIFIKNETSNQFDYYCDGALLSDTIIITAASCIQKPNATADDILVILGKRSLRDITNDEMISKIKEVHVHDNFTGSNHDIAIIEMAEPATLSDRIQRARLSGDRGKSATTGWAISGTLTLIPFEDEHKDCNETLPEKTFCAVYGNDVSVCPSYGGLYATRGIDGWFLRGIRRADPTNKDFCVNRSLVYTDLKYYSDWINMYVK</sequence>
<feature type="region of interest" description="Disordered" evidence="1">
    <location>
        <begin position="126"/>
        <end position="145"/>
    </location>
</feature>
<dbReference type="EMBL" id="AGBW02009422">
    <property type="protein sequence ID" value="OWR50854.1"/>
    <property type="molecule type" value="Genomic_DNA"/>
</dbReference>
<evidence type="ECO:0000313" key="3">
    <source>
        <dbReference type="EMBL" id="OWR50854.1"/>
    </source>
</evidence>
<dbReference type="InterPro" id="IPR001254">
    <property type="entry name" value="Trypsin_dom"/>
</dbReference>
<dbReference type="SMART" id="SM00020">
    <property type="entry name" value="Tryp_SPc"/>
    <property type="match status" value="1"/>
</dbReference>
<dbReference type="OrthoDB" id="7468414at2759"/>
<evidence type="ECO:0000256" key="2">
    <source>
        <dbReference type="SAM" id="SignalP"/>
    </source>
</evidence>
<keyword evidence="3" id="KW-0472">Membrane</keyword>
<reference evidence="3 4" key="1">
    <citation type="journal article" date="2011" name="Cell">
        <title>The monarch butterfly genome yields insights into long-distance migration.</title>
        <authorList>
            <person name="Zhan S."/>
            <person name="Merlin C."/>
            <person name="Boore J.L."/>
            <person name="Reppert S.M."/>
        </authorList>
    </citation>
    <scope>NUCLEOTIDE SEQUENCE [LARGE SCALE GENOMIC DNA]</scope>
    <source>
        <strain evidence="3">F-2</strain>
    </source>
</reference>